<sequence length="142" mass="16230">MVTSVLGVLVTVPERSVPSALGRMISALGNSSPRKETRFLQRASVHHPARWVRPYLEFQSQILVTPISFSPLSFLSQSNPIMKASFASLVSSLTQTTEQVLDKNPIPHSQMQKQWFDETSLHHHRPRRHVQEDVLVAREFYR</sequence>
<name>A0AAP0I7A1_9MAGN</name>
<accession>A0AAP0I7A1</accession>
<evidence type="ECO:0000313" key="2">
    <source>
        <dbReference type="Proteomes" id="UP001417504"/>
    </source>
</evidence>
<comment type="caution">
    <text evidence="1">The sequence shown here is derived from an EMBL/GenBank/DDBJ whole genome shotgun (WGS) entry which is preliminary data.</text>
</comment>
<dbReference type="Proteomes" id="UP001417504">
    <property type="component" value="Unassembled WGS sequence"/>
</dbReference>
<dbReference type="EMBL" id="JBBNAE010000007">
    <property type="protein sequence ID" value="KAK9109993.1"/>
    <property type="molecule type" value="Genomic_DNA"/>
</dbReference>
<organism evidence="1 2">
    <name type="scientific">Stephania japonica</name>
    <dbReference type="NCBI Taxonomy" id="461633"/>
    <lineage>
        <taxon>Eukaryota</taxon>
        <taxon>Viridiplantae</taxon>
        <taxon>Streptophyta</taxon>
        <taxon>Embryophyta</taxon>
        <taxon>Tracheophyta</taxon>
        <taxon>Spermatophyta</taxon>
        <taxon>Magnoliopsida</taxon>
        <taxon>Ranunculales</taxon>
        <taxon>Menispermaceae</taxon>
        <taxon>Menispermoideae</taxon>
        <taxon>Cissampelideae</taxon>
        <taxon>Stephania</taxon>
    </lineage>
</organism>
<gene>
    <name evidence="1" type="ORF">Sjap_018053</name>
</gene>
<reference evidence="1 2" key="1">
    <citation type="submission" date="2024-01" db="EMBL/GenBank/DDBJ databases">
        <title>Genome assemblies of Stephania.</title>
        <authorList>
            <person name="Yang L."/>
        </authorList>
    </citation>
    <scope>NUCLEOTIDE SEQUENCE [LARGE SCALE GENOMIC DNA]</scope>
    <source>
        <strain evidence="1">QJT</strain>
        <tissue evidence="1">Leaf</tissue>
    </source>
</reference>
<dbReference type="AlphaFoldDB" id="A0AAP0I7A1"/>
<proteinExistence type="predicted"/>
<protein>
    <submittedName>
        <fullName evidence="1">Uncharacterized protein</fullName>
    </submittedName>
</protein>
<keyword evidence="2" id="KW-1185">Reference proteome</keyword>
<evidence type="ECO:0000313" key="1">
    <source>
        <dbReference type="EMBL" id="KAK9109993.1"/>
    </source>
</evidence>